<dbReference type="Gene3D" id="2.30.29.30">
    <property type="entry name" value="Pleckstrin-homology domain (PH domain)/Phosphotyrosine-binding domain (PTB)"/>
    <property type="match status" value="1"/>
</dbReference>
<gene>
    <name evidence="2" type="ORF">WJX81_008543</name>
</gene>
<reference evidence="2 3" key="1">
    <citation type="journal article" date="2024" name="Nat. Commun.">
        <title>Phylogenomics reveals the evolutionary origins of lichenization in chlorophyte algae.</title>
        <authorList>
            <person name="Puginier C."/>
            <person name="Libourel C."/>
            <person name="Otte J."/>
            <person name="Skaloud P."/>
            <person name="Haon M."/>
            <person name="Grisel S."/>
            <person name="Petersen M."/>
            <person name="Berrin J.G."/>
            <person name="Delaux P.M."/>
            <person name="Dal Grande F."/>
            <person name="Keller J."/>
        </authorList>
    </citation>
    <scope>NUCLEOTIDE SEQUENCE [LARGE SCALE GENOMIC DNA]</scope>
    <source>
        <strain evidence="2 3">SAG 245.80</strain>
    </source>
</reference>
<sequence>MALYAPSPEAKGWLWRQLGGSWYKLWAVLRGGALEFYTNSQVSERHSVVYIDFRFDIEEVVEDADARKAGQAGKRWTSGFLLKASEIGEELSDCDCAGVHAVLLAACSLSDHTAWRKKLQSCANSAHAAALAARRHETAPLLMASESCFDAGVSAPSALVVARLCAAGREQGRELLRLVRGARLAFHSGALPASFTVETAGAGRAMQALLARLQAMQAAVVTHSELDGEDTVALAAAQAWLARAGAWVAASQDRLGALVLNGCLPSQWGVFAHAAADKLQGIENAMQSERAAEEARTLRAAAAAGARCYTARGSVMPYRSYWANKVAI</sequence>
<dbReference type="PROSITE" id="PS50003">
    <property type="entry name" value="PH_DOMAIN"/>
    <property type="match status" value="1"/>
</dbReference>
<dbReference type="Proteomes" id="UP001445335">
    <property type="component" value="Unassembled WGS sequence"/>
</dbReference>
<dbReference type="InterPro" id="IPR001849">
    <property type="entry name" value="PH_domain"/>
</dbReference>
<keyword evidence="3" id="KW-1185">Reference proteome</keyword>
<accession>A0AAW1SCK0</accession>
<feature type="domain" description="PH" evidence="1">
    <location>
        <begin position="7"/>
        <end position="124"/>
    </location>
</feature>
<evidence type="ECO:0000313" key="3">
    <source>
        <dbReference type="Proteomes" id="UP001445335"/>
    </source>
</evidence>
<name>A0AAW1SCK0_9CHLO</name>
<organism evidence="2 3">
    <name type="scientific">Elliptochloris bilobata</name>
    <dbReference type="NCBI Taxonomy" id="381761"/>
    <lineage>
        <taxon>Eukaryota</taxon>
        <taxon>Viridiplantae</taxon>
        <taxon>Chlorophyta</taxon>
        <taxon>core chlorophytes</taxon>
        <taxon>Trebouxiophyceae</taxon>
        <taxon>Trebouxiophyceae incertae sedis</taxon>
        <taxon>Elliptochloris clade</taxon>
        <taxon>Elliptochloris</taxon>
    </lineage>
</organism>
<dbReference type="SMART" id="SM00233">
    <property type="entry name" value="PH"/>
    <property type="match status" value="1"/>
</dbReference>
<dbReference type="AlphaFoldDB" id="A0AAW1SCK0"/>
<proteinExistence type="predicted"/>
<evidence type="ECO:0000313" key="2">
    <source>
        <dbReference type="EMBL" id="KAK9843841.1"/>
    </source>
</evidence>
<dbReference type="InterPro" id="IPR011993">
    <property type="entry name" value="PH-like_dom_sf"/>
</dbReference>
<protein>
    <recommendedName>
        <fullName evidence="1">PH domain-containing protein</fullName>
    </recommendedName>
</protein>
<dbReference type="EMBL" id="JALJOU010000005">
    <property type="protein sequence ID" value="KAK9843841.1"/>
    <property type="molecule type" value="Genomic_DNA"/>
</dbReference>
<dbReference type="SUPFAM" id="SSF50729">
    <property type="entry name" value="PH domain-like"/>
    <property type="match status" value="1"/>
</dbReference>
<evidence type="ECO:0000259" key="1">
    <source>
        <dbReference type="PROSITE" id="PS50003"/>
    </source>
</evidence>
<comment type="caution">
    <text evidence="2">The sequence shown here is derived from an EMBL/GenBank/DDBJ whole genome shotgun (WGS) entry which is preliminary data.</text>
</comment>